<gene>
    <name evidence="5" type="ORF">IWH25_09440</name>
</gene>
<evidence type="ECO:0000256" key="2">
    <source>
        <dbReference type="PROSITE-ProRule" id="PRU00169"/>
    </source>
</evidence>
<dbReference type="InterPro" id="IPR011006">
    <property type="entry name" value="CheY-like_superfamily"/>
</dbReference>
<dbReference type="PANTHER" id="PTHR44591:SF19">
    <property type="entry name" value="TWO-COMPONENT RESPONSE REGULATOR-RELATED"/>
    <property type="match status" value="1"/>
</dbReference>
<dbReference type="PROSITE" id="PS50110">
    <property type="entry name" value="RESPONSE_REGULATORY"/>
    <property type="match status" value="1"/>
</dbReference>
<accession>A0A974SSH9</accession>
<dbReference type="PANTHER" id="PTHR44591">
    <property type="entry name" value="STRESS RESPONSE REGULATOR PROTEIN 1"/>
    <property type="match status" value="1"/>
</dbReference>
<feature type="coiled-coil region" evidence="3">
    <location>
        <begin position="308"/>
        <end position="346"/>
    </location>
</feature>
<sequence length="452" mass="47509">MSRIRADAPRGLPRPADILAFGAAAGTTATTGVDDGVVMNSSDYSILASEEARRSFFEALPAAIVVVDAAARIRAGNAAWRRLAADCGIAGDDYLVAAAALDRAVPPDTPACTTQLREVLAGGRDVAAGVYACATTGGSRRLHVHIAALAGADGRGAVVSHFDLAAAAAPDGAPRQAALTDRSLHAAGQRTLLLVDDEENILASLKRLLRRDGYRILTAESGAAALELLAQNAVDVIVSDQRMPNMTGVEFLRRVKTLYPATVRIVLSGYTELQSITDAINEGAIYKFLTKPWDDELLRANIEEAFRHKEMGDENLRLGRELEAANRELAAANAQLTALLRDQQRALALGGASLEVAREILAEVPLPVIGVDEDGLIVFANPAAETLLAGEEPLLGADAATHLPEALFRLLPPAAAADAEATIGGRSCRVLCRAMSGRASGRLLLILPKGEC</sequence>
<dbReference type="InterPro" id="IPR035965">
    <property type="entry name" value="PAS-like_dom_sf"/>
</dbReference>
<evidence type="ECO:0000259" key="4">
    <source>
        <dbReference type="PROSITE" id="PS50110"/>
    </source>
</evidence>
<dbReference type="GO" id="GO:0000160">
    <property type="term" value="P:phosphorelay signal transduction system"/>
    <property type="evidence" value="ECO:0007669"/>
    <property type="project" value="InterPro"/>
</dbReference>
<feature type="modified residue" description="4-aspartylphosphate" evidence="2">
    <location>
        <position position="240"/>
    </location>
</feature>
<proteinExistence type="predicted"/>
<dbReference type="RefSeq" id="WP_203389048.1">
    <property type="nucleotide sequence ID" value="NZ_CP064781.1"/>
</dbReference>
<evidence type="ECO:0000256" key="1">
    <source>
        <dbReference type="ARBA" id="ARBA00022553"/>
    </source>
</evidence>
<keyword evidence="1 2" id="KW-0597">Phosphoprotein</keyword>
<dbReference type="CDD" id="cd17569">
    <property type="entry name" value="REC_HupR-like"/>
    <property type="match status" value="1"/>
</dbReference>
<keyword evidence="6" id="KW-1185">Reference proteome</keyword>
<dbReference type="InterPro" id="IPR050595">
    <property type="entry name" value="Bact_response_regulator"/>
</dbReference>
<dbReference type="InterPro" id="IPR000014">
    <property type="entry name" value="PAS"/>
</dbReference>
<dbReference type="KEGG" id="ares:IWH25_09440"/>
<dbReference type="EMBL" id="CP064781">
    <property type="protein sequence ID" value="QRJ65518.1"/>
    <property type="molecule type" value="Genomic_DNA"/>
</dbReference>
<protein>
    <submittedName>
        <fullName evidence="5">Response regulator</fullName>
    </submittedName>
</protein>
<name>A0A974SSH9_9RHOO</name>
<dbReference type="SUPFAM" id="SSF55785">
    <property type="entry name" value="PYP-like sensor domain (PAS domain)"/>
    <property type="match status" value="2"/>
</dbReference>
<dbReference type="SUPFAM" id="SSF52172">
    <property type="entry name" value="CheY-like"/>
    <property type="match status" value="1"/>
</dbReference>
<dbReference type="SMART" id="SM00448">
    <property type="entry name" value="REC"/>
    <property type="match status" value="1"/>
</dbReference>
<evidence type="ECO:0000313" key="6">
    <source>
        <dbReference type="Proteomes" id="UP000663444"/>
    </source>
</evidence>
<evidence type="ECO:0000313" key="5">
    <source>
        <dbReference type="EMBL" id="QRJ65518.1"/>
    </source>
</evidence>
<keyword evidence="3" id="KW-0175">Coiled coil</keyword>
<feature type="domain" description="Response regulatory" evidence="4">
    <location>
        <begin position="191"/>
        <end position="306"/>
    </location>
</feature>
<dbReference type="Pfam" id="PF08448">
    <property type="entry name" value="PAS_4"/>
    <property type="match status" value="1"/>
</dbReference>
<dbReference type="SMART" id="SM00091">
    <property type="entry name" value="PAS"/>
    <property type="match status" value="2"/>
</dbReference>
<reference evidence="5" key="1">
    <citation type="submission" date="2020-11" db="EMBL/GenBank/DDBJ databases">
        <title>Azospira restricta DSM 18626 genome sequence.</title>
        <authorList>
            <person name="Moe W.M."/>
        </authorList>
    </citation>
    <scope>NUCLEOTIDE SEQUENCE</scope>
    <source>
        <strain evidence="5">DSM 18626</strain>
    </source>
</reference>
<evidence type="ECO:0000256" key="3">
    <source>
        <dbReference type="SAM" id="Coils"/>
    </source>
</evidence>
<dbReference type="Pfam" id="PF00072">
    <property type="entry name" value="Response_reg"/>
    <property type="match status" value="1"/>
</dbReference>
<dbReference type="Gene3D" id="3.30.450.20">
    <property type="entry name" value="PAS domain"/>
    <property type="match status" value="2"/>
</dbReference>
<organism evidence="5 6">
    <name type="scientific">Azospira restricta</name>
    <dbReference type="NCBI Taxonomy" id="404405"/>
    <lineage>
        <taxon>Bacteria</taxon>
        <taxon>Pseudomonadati</taxon>
        <taxon>Pseudomonadota</taxon>
        <taxon>Betaproteobacteria</taxon>
        <taxon>Rhodocyclales</taxon>
        <taxon>Rhodocyclaceae</taxon>
        <taxon>Azospira</taxon>
    </lineage>
</organism>
<dbReference type="InterPro" id="IPR013656">
    <property type="entry name" value="PAS_4"/>
</dbReference>
<dbReference type="Proteomes" id="UP000663444">
    <property type="component" value="Chromosome"/>
</dbReference>
<dbReference type="InterPro" id="IPR001789">
    <property type="entry name" value="Sig_transdc_resp-reg_receiver"/>
</dbReference>
<dbReference type="Gene3D" id="3.40.50.2300">
    <property type="match status" value="1"/>
</dbReference>
<dbReference type="AlphaFoldDB" id="A0A974SSH9"/>